<evidence type="ECO:0000256" key="5">
    <source>
        <dbReference type="ARBA" id="ARBA00023136"/>
    </source>
</evidence>
<organism evidence="8 9">
    <name type="scientific">Clostridium algidicarnis DSM 15099</name>
    <dbReference type="NCBI Taxonomy" id="1121295"/>
    <lineage>
        <taxon>Bacteria</taxon>
        <taxon>Bacillati</taxon>
        <taxon>Bacillota</taxon>
        <taxon>Clostridia</taxon>
        <taxon>Eubacteriales</taxon>
        <taxon>Clostridiaceae</taxon>
        <taxon>Clostridium</taxon>
    </lineage>
</organism>
<evidence type="ECO:0000256" key="3">
    <source>
        <dbReference type="ARBA" id="ARBA00022692"/>
    </source>
</evidence>
<feature type="transmembrane region" description="Helical" evidence="6">
    <location>
        <begin position="82"/>
        <end position="104"/>
    </location>
</feature>
<feature type="transmembrane region" description="Helical" evidence="6">
    <location>
        <begin position="151"/>
        <end position="172"/>
    </location>
</feature>
<dbReference type="Gene3D" id="3.30.70.120">
    <property type="match status" value="1"/>
</dbReference>
<feature type="transmembrane region" description="Helical" evidence="6">
    <location>
        <begin position="110"/>
        <end position="130"/>
    </location>
</feature>
<dbReference type="CDD" id="cd16380">
    <property type="entry name" value="YitT_C"/>
    <property type="match status" value="1"/>
</dbReference>
<comment type="subcellular location">
    <subcellularLocation>
        <location evidence="1">Cell membrane</location>
        <topology evidence="1">Multi-pass membrane protein</topology>
    </subcellularLocation>
</comment>
<gene>
    <name evidence="8" type="ORF">BD821_11550</name>
</gene>
<feature type="transmembrane region" description="Helical" evidence="6">
    <location>
        <begin position="50"/>
        <end position="75"/>
    </location>
</feature>
<protein>
    <submittedName>
        <fullName evidence="8">Uncharacterized membrane-anchored protein YitT (DUF2179 family)</fullName>
    </submittedName>
</protein>
<evidence type="ECO:0000256" key="4">
    <source>
        <dbReference type="ARBA" id="ARBA00022989"/>
    </source>
</evidence>
<dbReference type="Pfam" id="PF10035">
    <property type="entry name" value="DUF2179"/>
    <property type="match status" value="1"/>
</dbReference>
<sequence length="284" mass="31204">MNKVTRNIMDYAIITFGILLVSIGTYFFLMPNNIAAGGVNGLAMILNKHIPALAVGTSMFFMNIILFIVAFILIGNSFGARTIYASLLLSGLVRTFEVIFPHNVPFTNDILLELFFGILIQGAGMGIIFNKNASTGGTDIIAKILNKYFQMNIAKGLLLSDIVVITLAAFTFGLQEGLYALMAVTLNAVVIDRMIEGLNSCIEVRIISLKKDVIEKFILEEIGRGATTYYAKGSYSKGDIQVLCTIVDNREFIKIKNFIKVEDPKAFVSVTDVFETLGDGFKTF</sequence>
<keyword evidence="2" id="KW-1003">Cell membrane</keyword>
<evidence type="ECO:0000256" key="2">
    <source>
        <dbReference type="ARBA" id="ARBA00022475"/>
    </source>
</evidence>
<keyword evidence="4 6" id="KW-1133">Transmembrane helix</keyword>
<dbReference type="InterPro" id="IPR019264">
    <property type="entry name" value="DUF2179"/>
</dbReference>
<dbReference type="STRING" id="37659.GCA_000703125_00999"/>
<keyword evidence="5 6" id="KW-0472">Membrane</keyword>
<proteinExistence type="predicted"/>
<reference evidence="8 9" key="1">
    <citation type="submission" date="2018-02" db="EMBL/GenBank/DDBJ databases">
        <title>Genomic Encyclopedia of Archaeal and Bacterial Type Strains, Phase II (KMG-II): from individual species to whole genera.</title>
        <authorList>
            <person name="Goeker M."/>
        </authorList>
    </citation>
    <scope>NUCLEOTIDE SEQUENCE [LARGE SCALE GENOMIC DNA]</scope>
    <source>
        <strain evidence="8 9">DSM 15099</strain>
    </source>
</reference>
<dbReference type="PIRSF" id="PIRSF006483">
    <property type="entry name" value="Membrane_protein_YitT"/>
    <property type="match status" value="1"/>
</dbReference>
<dbReference type="PANTHER" id="PTHR33545:SF9">
    <property type="entry name" value="UPF0750 MEMBRANE PROTEIN YITE"/>
    <property type="match status" value="1"/>
</dbReference>
<evidence type="ECO:0000259" key="7">
    <source>
        <dbReference type="Pfam" id="PF10035"/>
    </source>
</evidence>
<evidence type="ECO:0000313" key="8">
    <source>
        <dbReference type="EMBL" id="PPK46925.1"/>
    </source>
</evidence>
<accession>A0A2S6FVV7</accession>
<evidence type="ECO:0000313" key="9">
    <source>
        <dbReference type="Proteomes" id="UP000239863"/>
    </source>
</evidence>
<dbReference type="InterPro" id="IPR015867">
    <property type="entry name" value="N-reg_PII/ATP_PRibTrfase_C"/>
</dbReference>
<dbReference type="GO" id="GO:0005886">
    <property type="term" value="C:plasma membrane"/>
    <property type="evidence" value="ECO:0007669"/>
    <property type="project" value="UniProtKB-SubCell"/>
</dbReference>
<dbReference type="InterPro" id="IPR003740">
    <property type="entry name" value="YitT"/>
</dbReference>
<dbReference type="PANTHER" id="PTHR33545">
    <property type="entry name" value="UPF0750 MEMBRANE PROTEIN YITT-RELATED"/>
    <property type="match status" value="1"/>
</dbReference>
<comment type="caution">
    <text evidence="8">The sequence shown here is derived from an EMBL/GenBank/DDBJ whole genome shotgun (WGS) entry which is preliminary data.</text>
</comment>
<dbReference type="EMBL" id="PTIS01000015">
    <property type="protein sequence ID" value="PPK46925.1"/>
    <property type="molecule type" value="Genomic_DNA"/>
</dbReference>
<feature type="transmembrane region" description="Helical" evidence="6">
    <location>
        <begin position="12"/>
        <end position="30"/>
    </location>
</feature>
<dbReference type="InterPro" id="IPR051461">
    <property type="entry name" value="UPF0750_membrane"/>
</dbReference>
<dbReference type="Pfam" id="PF02588">
    <property type="entry name" value="YitT_membrane"/>
    <property type="match status" value="1"/>
</dbReference>
<evidence type="ECO:0000256" key="1">
    <source>
        <dbReference type="ARBA" id="ARBA00004651"/>
    </source>
</evidence>
<dbReference type="Proteomes" id="UP000239863">
    <property type="component" value="Unassembled WGS sequence"/>
</dbReference>
<feature type="domain" description="DUF2179" evidence="7">
    <location>
        <begin position="224"/>
        <end position="278"/>
    </location>
</feature>
<evidence type="ECO:0000256" key="6">
    <source>
        <dbReference type="SAM" id="Phobius"/>
    </source>
</evidence>
<keyword evidence="3 6" id="KW-0812">Transmembrane</keyword>
<dbReference type="AlphaFoldDB" id="A0A2S6FVV7"/>
<name>A0A2S6FVV7_9CLOT</name>